<feature type="transmembrane region" description="Helical" evidence="1">
    <location>
        <begin position="353"/>
        <end position="371"/>
    </location>
</feature>
<dbReference type="RefSeq" id="WP_100745705.1">
    <property type="nucleotide sequence ID" value="NZ_NPEF02000013.1"/>
</dbReference>
<keyword evidence="1" id="KW-0812">Transmembrane</keyword>
<keyword evidence="1" id="KW-0472">Membrane</keyword>
<keyword evidence="4" id="KW-1185">Reference proteome</keyword>
<feature type="transmembrane region" description="Helical" evidence="1">
    <location>
        <begin position="300"/>
        <end position="321"/>
    </location>
</feature>
<evidence type="ECO:0008006" key="5">
    <source>
        <dbReference type="Google" id="ProtNLM"/>
    </source>
</evidence>
<reference evidence="2 4" key="2">
    <citation type="journal article" date="2018" name="Microb. Genom.">
        <title>Deciphering the unexplored Leptospira diversity from soils uncovers genomic evolution to virulence.</title>
        <authorList>
            <person name="Thibeaux R."/>
            <person name="Iraola G."/>
            <person name="Ferres I."/>
            <person name="Bierque E."/>
            <person name="Girault D."/>
            <person name="Soupe-Gilbert M.E."/>
            <person name="Picardeau M."/>
            <person name="Goarant C."/>
        </authorList>
    </citation>
    <scope>NUCLEOTIDE SEQUENCE [LARGE SCALE GENOMIC DNA]</scope>
    <source>
        <strain evidence="2 4">ATI7-C-A5</strain>
    </source>
</reference>
<gene>
    <name evidence="2" type="ORF">CH379_012065</name>
    <name evidence="3" type="ORF">CH379_15370</name>
</gene>
<dbReference type="EMBL" id="NPEF01000180">
    <property type="protein sequence ID" value="PJZ92040.1"/>
    <property type="molecule type" value="Genomic_DNA"/>
</dbReference>
<organism evidence="3">
    <name type="scientific">Leptospira ellisii</name>
    <dbReference type="NCBI Taxonomy" id="2023197"/>
    <lineage>
        <taxon>Bacteria</taxon>
        <taxon>Pseudomonadati</taxon>
        <taxon>Spirochaetota</taxon>
        <taxon>Spirochaetia</taxon>
        <taxon>Leptospirales</taxon>
        <taxon>Leptospiraceae</taxon>
        <taxon>Leptospira</taxon>
    </lineage>
</organism>
<feature type="transmembrane region" description="Helical" evidence="1">
    <location>
        <begin position="79"/>
        <end position="100"/>
    </location>
</feature>
<name>A0A2N0B673_9LEPT</name>
<sequence>MLRYLAALILFSVSLGISLAASPEEIYLNSDILYLPALALDVFRDGGNFLSWSFTPSPYFFPDFPIVSALLFLFGNAYQALYCFAFLQILTFTVLAERFWIFVQEERIGKKLSIRESRSVRSWVLVLISLPLLGAARFPAFYILFLPSIHTSAFLVCLYAWPFIHQTTQRRNRILLFLTILFTVASDRILFVELILPVFFAGFFFPGSNPNDRGAGRFDLWKRLLPENGRLVLAAGIFGLTLHSILKSFLHIERPGTIPISLSLDKALGDGIRFFTEAAAWFRTGIVAGTRSSSDAAADFPVPAVAFLCYAAALCVSLSRIHRAKSNVFLAFFFSLLFFIPIAAGSYVDEYSLRYAAPALILAPLYLGFVLGFQKRFLTFALFVSFLIAAVAGNSLPKPFENALFRGHRWAPAESACVDAIAERQGIDLAVADFWTAKRIRVFSKRKLSAVHAAYSTLEGSHTISNRDWYLRTYESPAVVIPRGLGNENTLLIYGIPEEKTACGDLEIWIYKNPERILQTLRRPFQKTK</sequence>
<evidence type="ECO:0000313" key="2">
    <source>
        <dbReference type="EMBL" id="MDV6236362.1"/>
    </source>
</evidence>
<dbReference type="OrthoDB" id="314254at2"/>
<feature type="transmembrane region" description="Helical" evidence="1">
    <location>
        <begin position="142"/>
        <end position="162"/>
    </location>
</feature>
<evidence type="ECO:0000313" key="3">
    <source>
        <dbReference type="EMBL" id="PJZ92040.1"/>
    </source>
</evidence>
<reference evidence="2" key="3">
    <citation type="submission" date="2023-10" db="EMBL/GenBank/DDBJ databases">
        <authorList>
            <person name="Picardeau M."/>
            <person name="Thibeaux R."/>
        </authorList>
    </citation>
    <scope>NUCLEOTIDE SEQUENCE</scope>
    <source>
        <strain evidence="2">ATI7-C-A5</strain>
    </source>
</reference>
<proteinExistence type="predicted"/>
<feature type="transmembrane region" description="Helical" evidence="1">
    <location>
        <begin position="328"/>
        <end position="347"/>
    </location>
</feature>
<dbReference type="AlphaFoldDB" id="A0A2N0B673"/>
<evidence type="ECO:0000256" key="1">
    <source>
        <dbReference type="SAM" id="Phobius"/>
    </source>
</evidence>
<reference evidence="3" key="1">
    <citation type="submission" date="2017-07" db="EMBL/GenBank/DDBJ databases">
        <title>Leptospira spp. isolated from tropical soils.</title>
        <authorList>
            <person name="Thibeaux R."/>
            <person name="Iraola G."/>
            <person name="Ferres I."/>
            <person name="Bierque E."/>
            <person name="Girault D."/>
            <person name="Soupe-Gilbert M.-E."/>
            <person name="Picardeau M."/>
            <person name="Goarant C."/>
        </authorList>
    </citation>
    <scope>NUCLEOTIDE SEQUENCE [LARGE SCALE GENOMIC DNA]</scope>
    <source>
        <strain evidence="3">ATI7-C-A5</strain>
    </source>
</reference>
<protein>
    <recommendedName>
        <fullName evidence="5">Glycosyltransferase RgtA/B/C/D-like domain-containing protein</fullName>
    </recommendedName>
</protein>
<dbReference type="EMBL" id="NPEF02000013">
    <property type="protein sequence ID" value="MDV6236362.1"/>
    <property type="molecule type" value="Genomic_DNA"/>
</dbReference>
<dbReference type="Proteomes" id="UP000232122">
    <property type="component" value="Unassembled WGS sequence"/>
</dbReference>
<accession>A0A2N0BPK4</accession>
<keyword evidence="1" id="KW-1133">Transmembrane helix</keyword>
<feature type="transmembrane region" description="Helical" evidence="1">
    <location>
        <begin position="378"/>
        <end position="396"/>
    </location>
</feature>
<comment type="caution">
    <text evidence="3">The sequence shown here is derived from an EMBL/GenBank/DDBJ whole genome shotgun (WGS) entry which is preliminary data.</text>
</comment>
<accession>A0A2N0B673</accession>
<evidence type="ECO:0000313" key="4">
    <source>
        <dbReference type="Proteomes" id="UP000232122"/>
    </source>
</evidence>
<feature type="transmembrane region" description="Helical" evidence="1">
    <location>
        <begin position="174"/>
        <end position="205"/>
    </location>
</feature>